<feature type="domain" description="ATPase AAA-type core" evidence="2">
    <location>
        <begin position="348"/>
        <end position="672"/>
    </location>
</feature>
<name>A0ABW0IDP9_9BACT</name>
<dbReference type="InterPro" id="IPR051396">
    <property type="entry name" value="Bact_Antivir_Def_Nuclease"/>
</dbReference>
<keyword evidence="4" id="KW-1185">Reference proteome</keyword>
<gene>
    <name evidence="3" type="ORF">ACFPMF_16095</name>
</gene>
<dbReference type="InterPro" id="IPR027417">
    <property type="entry name" value="P-loop_NTPase"/>
</dbReference>
<dbReference type="InterPro" id="IPR003959">
    <property type="entry name" value="ATPase_AAA_core"/>
</dbReference>
<dbReference type="PANTHER" id="PTHR43581:SF2">
    <property type="entry name" value="EXCINUCLEASE ATPASE SUBUNIT"/>
    <property type="match status" value="1"/>
</dbReference>
<sequence>MASDKSIPSFTDTFLKQLSGTDPIIFKSLLNEDRAPYRRIAIINYIILNLIVITGGALIYSFKYELAATVATLISAGFTVGFLQLNIRKLINNITLELKFIFVVAALINCLLASLALSLFSIARLRDLSIVDISYYWTIENTFLFILGFFGMASLQYYLYITITSTQNDFYHRLLTERQKLLSEDLERQREQIAQQLRINLEIQNTKTSLQEIQDSDEVLDVELAKTIEELSGETDIDKLHSAASFQLNRKNIQKALQYINYAIELDDEKTIQDAEYFPRPELYELKARILNTLGDTERAKVMLDRYVELNDENKYRQNLTREIILERVVIENLPFFGNLNWNFTSGMNILLGKNGYGKSHLLRLLAALLYNDKQKIRDWIPTTTPINARGRLYVSSDHPINEEAITSLTSELQKLAKQRSELLTGEPLTINAGPSPRLKSNDKKMEELQEKIDAERRRIFVNKEGITSNIGRVPILAIPDSRFIDRSQSVIRNNSTISVDLKRDGATEFLYYLPFGPIINKGLFIVAQNNSFDFEQEPYSLIERVISELAGNRTGMGTTESFFKFSRIESSSTTGDYKLYVKIEESQEEVQLQNISQGTFSILAICLMIYRFLIELRPASPNSLKEKAIVFIDEIDAHLHPSWEQKIIGILRREFPNVQFFITAHSPLIVAGCLENEVAVIRHTDNGFSLEQSRENFIGKSTPELFQKIFEIEDKDELFLLYSTRNEDEIKSWIEKLESVKQEEGLNLDQKKELDGLYQQLNYIEQVNAIRSEKAKSAAQLSQVSFLQQRVAHLEDKLSNNNKMK</sequence>
<dbReference type="SUPFAM" id="SSF52540">
    <property type="entry name" value="P-loop containing nucleoside triphosphate hydrolases"/>
    <property type="match status" value="1"/>
</dbReference>
<dbReference type="Gene3D" id="1.25.40.1040">
    <property type="match status" value="1"/>
</dbReference>
<keyword evidence="1" id="KW-0472">Membrane</keyword>
<dbReference type="Proteomes" id="UP001596106">
    <property type="component" value="Unassembled WGS sequence"/>
</dbReference>
<dbReference type="InterPro" id="IPR011990">
    <property type="entry name" value="TPR-like_helical_dom_sf"/>
</dbReference>
<evidence type="ECO:0000256" key="1">
    <source>
        <dbReference type="SAM" id="Phobius"/>
    </source>
</evidence>
<accession>A0ABW0IDP9</accession>
<dbReference type="Gene3D" id="3.40.50.300">
    <property type="entry name" value="P-loop containing nucleotide triphosphate hydrolases"/>
    <property type="match status" value="1"/>
</dbReference>
<dbReference type="RefSeq" id="WP_379846950.1">
    <property type="nucleotide sequence ID" value="NZ_JBHSMA010000004.1"/>
</dbReference>
<dbReference type="PANTHER" id="PTHR43581">
    <property type="entry name" value="ATP/GTP PHOSPHATASE"/>
    <property type="match status" value="1"/>
</dbReference>
<keyword evidence="1" id="KW-0812">Transmembrane</keyword>
<organism evidence="3 4">
    <name type="scientific">Larkinella bovis</name>
    <dbReference type="NCBI Taxonomy" id="683041"/>
    <lineage>
        <taxon>Bacteria</taxon>
        <taxon>Pseudomonadati</taxon>
        <taxon>Bacteroidota</taxon>
        <taxon>Cytophagia</taxon>
        <taxon>Cytophagales</taxon>
        <taxon>Spirosomataceae</taxon>
        <taxon>Larkinella</taxon>
    </lineage>
</organism>
<proteinExistence type="predicted"/>
<feature type="transmembrane region" description="Helical" evidence="1">
    <location>
        <begin position="66"/>
        <end position="87"/>
    </location>
</feature>
<dbReference type="Pfam" id="PF13304">
    <property type="entry name" value="AAA_21"/>
    <property type="match status" value="1"/>
</dbReference>
<protein>
    <submittedName>
        <fullName evidence="3">AAA family ATPase</fullName>
    </submittedName>
</protein>
<dbReference type="EMBL" id="JBHSMA010000004">
    <property type="protein sequence ID" value="MFC5410843.1"/>
    <property type="molecule type" value="Genomic_DNA"/>
</dbReference>
<keyword evidence="1" id="KW-1133">Transmembrane helix</keyword>
<evidence type="ECO:0000313" key="4">
    <source>
        <dbReference type="Proteomes" id="UP001596106"/>
    </source>
</evidence>
<feature type="transmembrane region" description="Helical" evidence="1">
    <location>
        <begin position="99"/>
        <end position="123"/>
    </location>
</feature>
<evidence type="ECO:0000313" key="3">
    <source>
        <dbReference type="EMBL" id="MFC5410843.1"/>
    </source>
</evidence>
<comment type="caution">
    <text evidence="3">The sequence shown here is derived from an EMBL/GenBank/DDBJ whole genome shotgun (WGS) entry which is preliminary data.</text>
</comment>
<feature type="transmembrane region" description="Helical" evidence="1">
    <location>
        <begin position="42"/>
        <end position="60"/>
    </location>
</feature>
<dbReference type="SUPFAM" id="SSF48452">
    <property type="entry name" value="TPR-like"/>
    <property type="match status" value="1"/>
</dbReference>
<feature type="transmembrane region" description="Helical" evidence="1">
    <location>
        <begin position="143"/>
        <end position="163"/>
    </location>
</feature>
<evidence type="ECO:0000259" key="2">
    <source>
        <dbReference type="Pfam" id="PF13304"/>
    </source>
</evidence>
<reference evidence="4" key="1">
    <citation type="journal article" date="2019" name="Int. J. Syst. Evol. Microbiol.">
        <title>The Global Catalogue of Microorganisms (GCM) 10K type strain sequencing project: providing services to taxonomists for standard genome sequencing and annotation.</title>
        <authorList>
            <consortium name="The Broad Institute Genomics Platform"/>
            <consortium name="The Broad Institute Genome Sequencing Center for Infectious Disease"/>
            <person name="Wu L."/>
            <person name="Ma J."/>
        </authorList>
    </citation>
    <scope>NUCLEOTIDE SEQUENCE [LARGE SCALE GENOMIC DNA]</scope>
    <source>
        <strain evidence="4">CCUG 55250</strain>
    </source>
</reference>